<evidence type="ECO:0000313" key="2">
    <source>
        <dbReference type="Proteomes" id="UP001432251"/>
    </source>
</evidence>
<keyword evidence="1" id="KW-0614">Plasmid</keyword>
<dbReference type="Proteomes" id="UP001432251">
    <property type="component" value="Plasmid p1"/>
</dbReference>
<name>A0ACD5AWA8_9ACTN</name>
<sequence>MAVDQTSRSDSSVRFIVRCTAPTARCPACGTAAGRVHSRYVRRPADTAVGGQPAVINLQVRRFFCGNDACQKKTFAEQVEGLTFRYGRRTVLLQQALEQVALMLGGAAGERLAARLSMPVSGSTLLRLIRRLELPAVPAVEVLGVDEFAFRRGRKFGTILIDMHSRRPVDVLPDHTADTFAAWLQDRDHVRTVCRDRSGSFAEGAQRALPGVPQVADRWHVLHNLATAVEKAIRRHRPCLQPPESEPDLGPATERQEPVVTRTEENTRARWQQIHPLYVKGMKIDAISQVTGYDRTTVRRYARAASPEELIRSRPRRRTTLDMHKPYLLARWTEGCDNARSCATRSPPAATPAPARPSVASSTPWAPGPIRPPRRRPRWPSPTSCAGSSDGRRTRARPPGNTSRTSAIVADT</sequence>
<protein>
    <submittedName>
        <fullName evidence="1">ISL3 family transposase</fullName>
    </submittedName>
</protein>
<reference evidence="1" key="1">
    <citation type="journal article" date="2025" name="Int. J. Syst. Evol. Microbiol.">
        <title>Streptomyces citrinus sp. nov., with yellow diffusible pigment.</title>
        <authorList>
            <person name="He Y."/>
            <person name="Yang E."/>
            <person name="Xu J."/>
            <person name="Sun Y."/>
            <person name="Sun L."/>
        </authorList>
    </citation>
    <scope>NUCLEOTIDE SEQUENCE</scope>
    <source>
        <strain evidence="1">Q6</strain>
    </source>
</reference>
<organism evidence="1 2">
    <name type="scientific">Streptomyces citrinus</name>
    <dbReference type="NCBI Taxonomy" id="3118173"/>
    <lineage>
        <taxon>Bacteria</taxon>
        <taxon>Bacillati</taxon>
        <taxon>Actinomycetota</taxon>
        <taxon>Actinomycetes</taxon>
        <taxon>Kitasatosporales</taxon>
        <taxon>Streptomycetaceae</taxon>
        <taxon>Streptomyces</taxon>
    </lineage>
</organism>
<gene>
    <name evidence="1" type="ORF">V2W30_39595</name>
</gene>
<dbReference type="EMBL" id="CP146023">
    <property type="protein sequence ID" value="WWQ69628.1"/>
    <property type="molecule type" value="Genomic_DNA"/>
</dbReference>
<evidence type="ECO:0000313" key="1">
    <source>
        <dbReference type="EMBL" id="WWQ69628.1"/>
    </source>
</evidence>
<keyword evidence="2" id="KW-1185">Reference proteome</keyword>
<geneLocation type="plasmid" evidence="1 2">
    <name>p1</name>
</geneLocation>
<proteinExistence type="predicted"/>
<accession>A0ACD5AWA8</accession>